<dbReference type="SMART" id="SM00062">
    <property type="entry name" value="PBPb"/>
    <property type="match status" value="1"/>
</dbReference>
<dbReference type="Gene3D" id="3.40.190.10">
    <property type="entry name" value="Periplasmic binding protein-like II"/>
    <property type="match status" value="2"/>
</dbReference>
<dbReference type="AlphaFoldDB" id="F8EY41"/>
<accession>F8EY41</accession>
<dbReference type="eggNOG" id="COG0834">
    <property type="taxonomic scope" value="Bacteria"/>
</dbReference>
<dbReference type="PANTHER" id="PTHR35936:SF19">
    <property type="entry name" value="AMINO-ACID-BINDING PROTEIN YXEM-RELATED"/>
    <property type="match status" value="1"/>
</dbReference>
<gene>
    <name evidence="4" type="ordered locus">Spica_2601</name>
</gene>
<keyword evidence="1" id="KW-0732">Signal</keyword>
<dbReference type="STRING" id="744872.Spica_2601"/>
<protein>
    <submittedName>
        <fullName evidence="4">ABC-type transporter, periplasmic subunit family 3</fullName>
    </submittedName>
</protein>
<dbReference type="SUPFAM" id="SSF53850">
    <property type="entry name" value="Periplasmic binding protein-like II"/>
    <property type="match status" value="1"/>
</dbReference>
<dbReference type="PROSITE" id="PS51257">
    <property type="entry name" value="PROKAR_LIPOPROTEIN"/>
    <property type="match status" value="1"/>
</dbReference>
<dbReference type="GO" id="GO:0015276">
    <property type="term" value="F:ligand-gated monoatomic ion channel activity"/>
    <property type="evidence" value="ECO:0007669"/>
    <property type="project" value="InterPro"/>
</dbReference>
<dbReference type="RefSeq" id="WP_013969980.1">
    <property type="nucleotide sequence ID" value="NC_015732.1"/>
</dbReference>
<reference evidence="5" key="1">
    <citation type="journal article" date="2013" name="Stand. Genomic Sci.">
        <title>Genome sequence of the thermophilic fresh-water bacterium Spirochaeta caldaria type strain (H1(T)), reclassification of Spirochaeta caldaria, Spirochaeta stenostrepta, and Spirochaeta zuelzerae in the genus Treponema as Treponema caldaria comb. nov., Treponema stenostrepta comb. nov., and Treponema zuelzerae comb. nov., and emendation of the genus Treponema.</title>
        <authorList>
            <person name="Abt B."/>
            <person name="Goker M."/>
            <person name="Scheuner C."/>
            <person name="Han C."/>
            <person name="Lu M."/>
            <person name="Misra M."/>
            <person name="Lapidus A."/>
            <person name="Nolan M."/>
            <person name="Lucas S."/>
            <person name="Hammon N."/>
            <person name="Deshpande S."/>
            <person name="Cheng J.F."/>
            <person name="Tapia R."/>
            <person name="Goodwin L.A."/>
            <person name="Pitluck S."/>
            <person name="Liolios K."/>
            <person name="Pagani I."/>
            <person name="Ivanova N."/>
            <person name="Mavromatis K."/>
            <person name="Mikhailova N."/>
            <person name="Huntemann M."/>
            <person name="Pati A."/>
            <person name="Chen A."/>
            <person name="Palaniappan K."/>
            <person name="Land M."/>
            <person name="Hauser L."/>
            <person name="Jeffries C.D."/>
            <person name="Rohde M."/>
            <person name="Spring S."/>
            <person name="Gronow S."/>
            <person name="Detter J.C."/>
            <person name="Bristow J."/>
            <person name="Eisen J.A."/>
            <person name="Markowitz V."/>
            <person name="Hugenholtz P."/>
            <person name="Kyrpides N.C."/>
            <person name="Woyke T."/>
            <person name="Klenk H.P."/>
        </authorList>
    </citation>
    <scope>NUCLEOTIDE SEQUENCE</scope>
    <source>
        <strain evidence="5">ATCC 51460 / DSM 7334 / H1</strain>
    </source>
</reference>
<proteinExistence type="predicted"/>
<keyword evidence="5" id="KW-1185">Reference proteome</keyword>
<dbReference type="EMBL" id="CP002868">
    <property type="protein sequence ID" value="AEJ20702.1"/>
    <property type="molecule type" value="Genomic_DNA"/>
</dbReference>
<evidence type="ECO:0000259" key="3">
    <source>
        <dbReference type="SMART" id="SM00079"/>
    </source>
</evidence>
<dbReference type="GO" id="GO:0016020">
    <property type="term" value="C:membrane"/>
    <property type="evidence" value="ECO:0007669"/>
    <property type="project" value="InterPro"/>
</dbReference>
<dbReference type="KEGG" id="scd:Spica_2601"/>
<evidence type="ECO:0000313" key="4">
    <source>
        <dbReference type="EMBL" id="AEJ20702.1"/>
    </source>
</evidence>
<dbReference type="PANTHER" id="PTHR35936">
    <property type="entry name" value="MEMBRANE-BOUND LYTIC MUREIN TRANSGLYCOSYLASE F"/>
    <property type="match status" value="1"/>
</dbReference>
<feature type="domain" description="Ionotropic glutamate receptor C-terminal" evidence="3">
    <location>
        <begin position="51"/>
        <end position="278"/>
    </location>
</feature>
<dbReference type="Proteomes" id="UP000000503">
    <property type="component" value="Chromosome"/>
</dbReference>
<sequence>MNKLFTKISIALITLLIIFGFASCTKKAEPAAAAPTQGALSAGLPDLKGRTIVAVTENAYTPLNFVDPKTGKPMGWEYDATEEIARRLNAKVEWKVTSWDTMIQAVRDGQFDVGMDGITITDERKSQVDFSIPYMTSQQFMLVRSDENRFTDAVSFAANPKLLIGSQAGTTNFYVAVYNVLDGNESNPRIKLFETFGAAVQALLAGDVDTVLMDAASSKGYVGAHPGKLKVIGEPLGTEEFGFIFKKGSDLVEPFNKAIESMKADGTLDKLNTKWFFEYQP</sequence>
<evidence type="ECO:0000259" key="2">
    <source>
        <dbReference type="SMART" id="SM00062"/>
    </source>
</evidence>
<dbReference type="InterPro" id="IPR001638">
    <property type="entry name" value="Solute-binding_3/MltF_N"/>
</dbReference>
<dbReference type="OrthoDB" id="9775197at2"/>
<name>F8EY41_GRAC1</name>
<feature type="domain" description="Solute-binding protein family 3/N-terminal" evidence="2">
    <location>
        <begin position="51"/>
        <end position="279"/>
    </location>
</feature>
<evidence type="ECO:0000256" key="1">
    <source>
        <dbReference type="ARBA" id="ARBA00022729"/>
    </source>
</evidence>
<dbReference type="Pfam" id="PF00497">
    <property type="entry name" value="SBP_bac_3"/>
    <property type="match status" value="1"/>
</dbReference>
<evidence type="ECO:0000313" key="5">
    <source>
        <dbReference type="Proteomes" id="UP000000503"/>
    </source>
</evidence>
<dbReference type="HOGENOM" id="CLU_019602_18_2_12"/>
<dbReference type="SMART" id="SM00079">
    <property type="entry name" value="PBPe"/>
    <property type="match status" value="1"/>
</dbReference>
<dbReference type="InterPro" id="IPR001320">
    <property type="entry name" value="Iontro_rcpt_C"/>
</dbReference>
<organism evidence="4 5">
    <name type="scientific">Gracilinema caldarium (strain ATCC 51460 / DSM 7334 / H1)</name>
    <name type="common">Treponema caldarium</name>
    <dbReference type="NCBI Taxonomy" id="744872"/>
    <lineage>
        <taxon>Bacteria</taxon>
        <taxon>Pseudomonadati</taxon>
        <taxon>Spirochaetota</taxon>
        <taxon>Spirochaetia</taxon>
        <taxon>Spirochaetales</taxon>
        <taxon>Breznakiellaceae</taxon>
        <taxon>Gracilinema</taxon>
    </lineage>
</organism>